<dbReference type="EMBL" id="JAANBB010000079">
    <property type="protein sequence ID" value="KAF7551383.1"/>
    <property type="molecule type" value="Genomic_DNA"/>
</dbReference>
<dbReference type="OrthoDB" id="3766406at2759"/>
<reference evidence="1" key="1">
    <citation type="submission" date="2020-03" db="EMBL/GenBank/DDBJ databases">
        <title>Draft Genome Sequence of Cylindrodendrum hubeiense.</title>
        <authorList>
            <person name="Buettner E."/>
            <person name="Kellner H."/>
        </authorList>
    </citation>
    <scope>NUCLEOTIDE SEQUENCE</scope>
    <source>
        <strain evidence="1">IHI 201604</strain>
    </source>
</reference>
<sequence>MQIALGRLLPSARNLIREDFLEFLATLARDLPDWWVCEQCVKLHRSRKFDNSKRIADSRCSRTPRSNSYYWMNSESRLCHQHVQLALKYARMDNRKWAYQKYLDAVLAPRHMTTGAKTPGLKYRASYYPKIVKGRFLILGVLRFEKNKNVVSADTIRHMTICMHQYFCVSDLILLERLQALNPQPPLNPTLALSTAIGAGLKNEGVEARGFCPQCPTDFSFRATPNRAALCFWQDLGPEGSPLNLTWRVHVDNTSSADNPIIVCHKEPGSIRSLYESGFGKRV</sequence>
<proteinExistence type="predicted"/>
<evidence type="ECO:0000313" key="1">
    <source>
        <dbReference type="EMBL" id="KAF7551383.1"/>
    </source>
</evidence>
<protein>
    <submittedName>
        <fullName evidence="1">Uncharacterized protein</fullName>
    </submittedName>
</protein>
<dbReference type="AlphaFoldDB" id="A0A9P5LHQ2"/>
<name>A0A9P5LHQ2_9HYPO</name>
<organism evidence="1 2">
    <name type="scientific">Cylindrodendrum hubeiense</name>
    <dbReference type="NCBI Taxonomy" id="595255"/>
    <lineage>
        <taxon>Eukaryota</taxon>
        <taxon>Fungi</taxon>
        <taxon>Dikarya</taxon>
        <taxon>Ascomycota</taxon>
        <taxon>Pezizomycotina</taxon>
        <taxon>Sordariomycetes</taxon>
        <taxon>Hypocreomycetidae</taxon>
        <taxon>Hypocreales</taxon>
        <taxon>Nectriaceae</taxon>
        <taxon>Cylindrodendrum</taxon>
    </lineage>
</organism>
<dbReference type="Proteomes" id="UP000722485">
    <property type="component" value="Unassembled WGS sequence"/>
</dbReference>
<evidence type="ECO:0000313" key="2">
    <source>
        <dbReference type="Proteomes" id="UP000722485"/>
    </source>
</evidence>
<accession>A0A9P5LHQ2</accession>
<comment type="caution">
    <text evidence="1">The sequence shown here is derived from an EMBL/GenBank/DDBJ whole genome shotgun (WGS) entry which is preliminary data.</text>
</comment>
<gene>
    <name evidence="1" type="ORF">G7Z17_g5061</name>
</gene>
<keyword evidence="2" id="KW-1185">Reference proteome</keyword>